<dbReference type="EMBL" id="LLKB01000005">
    <property type="protein sequence ID" value="KQC85453.1"/>
    <property type="molecule type" value="Genomic_DNA"/>
</dbReference>
<protein>
    <submittedName>
        <fullName evidence="1">Uncharacterized protein</fullName>
    </submittedName>
</protein>
<evidence type="ECO:0000313" key="1">
    <source>
        <dbReference type="EMBL" id="KQC85453.1"/>
    </source>
</evidence>
<sequence>MLNKLLIKMVKRFRYVQDLESRIEQLKAVETRLREEKGDAVVEKNRVALKLNYLESVVIDLIQQPHIVFADAQGKFISIDEADLDANKNKYVKCTHTFPKNRIIVRVKEGTEE</sequence>
<accession>A0AAW3JS12</accession>
<gene>
    <name evidence="1" type="ORF">APZ18_12295</name>
</gene>
<dbReference type="Proteomes" id="UP000050833">
    <property type="component" value="Unassembled WGS sequence"/>
</dbReference>
<dbReference type="RefSeq" id="WP_055945340.1">
    <property type="nucleotide sequence ID" value="NZ_LLKB01000005.1"/>
</dbReference>
<evidence type="ECO:0000313" key="2">
    <source>
        <dbReference type="Proteomes" id="UP000050833"/>
    </source>
</evidence>
<reference evidence="1 2" key="1">
    <citation type="submission" date="2015-10" db="EMBL/GenBank/DDBJ databases">
        <title>Butyribacter intestini gen. nov., sp. nov., a butyric acid-producing bacterium of the family Lachnospiraceae isolated from the human faeces.</title>
        <authorList>
            <person name="Zou Y."/>
            <person name="Xue W."/>
            <person name="Luo G."/>
            <person name="Lv M."/>
        </authorList>
    </citation>
    <scope>NUCLEOTIDE SEQUENCE [LARGE SCALE GENOMIC DNA]</scope>
    <source>
        <strain evidence="1 2">TF01-11</strain>
    </source>
</reference>
<comment type="caution">
    <text evidence="1">The sequence shown here is derived from an EMBL/GenBank/DDBJ whole genome shotgun (WGS) entry which is preliminary data.</text>
</comment>
<name>A0AAW3JS12_9FIRM</name>
<keyword evidence="2" id="KW-1185">Reference proteome</keyword>
<proteinExistence type="predicted"/>
<organism evidence="1 2">
    <name type="scientific">Butyribacter intestini</name>
    <dbReference type="NCBI Taxonomy" id="1703332"/>
    <lineage>
        <taxon>Bacteria</taxon>
        <taxon>Bacillati</taxon>
        <taxon>Bacillota</taxon>
        <taxon>Clostridia</taxon>
        <taxon>Lachnospirales</taxon>
        <taxon>Lachnospiraceae</taxon>
        <taxon>Butyribacter</taxon>
    </lineage>
</organism>
<dbReference type="AlphaFoldDB" id="A0AAW3JS12"/>